<keyword evidence="2" id="KW-1003">Cell membrane</keyword>
<comment type="subcellular location">
    <subcellularLocation>
        <location evidence="1">Cell membrane</location>
        <topology evidence="1">Multi-pass membrane protein</topology>
    </subcellularLocation>
</comment>
<dbReference type="GO" id="GO:0016682">
    <property type="term" value="F:oxidoreductase activity, acting on diphenols and related substances as donors, oxygen as acceptor"/>
    <property type="evidence" value="ECO:0007669"/>
    <property type="project" value="TreeGrafter"/>
</dbReference>
<dbReference type="Pfam" id="PF02322">
    <property type="entry name" value="Cyt_bd_oxida_II"/>
    <property type="match status" value="1"/>
</dbReference>
<dbReference type="PANTHER" id="PTHR43141">
    <property type="entry name" value="CYTOCHROME BD2 SUBUNIT II"/>
    <property type="match status" value="1"/>
</dbReference>
<dbReference type="STRING" id="1227498.C492_11290"/>
<feature type="transmembrane region" description="Helical" evidence="6">
    <location>
        <begin position="297"/>
        <end position="321"/>
    </location>
</feature>
<keyword evidence="5 6" id="KW-0472">Membrane</keyword>
<feature type="transmembrane region" description="Helical" evidence="6">
    <location>
        <begin position="100"/>
        <end position="117"/>
    </location>
</feature>
<feature type="transmembrane region" description="Helical" evidence="6">
    <location>
        <begin position="20"/>
        <end position="40"/>
    </location>
</feature>
<proteinExistence type="predicted"/>
<dbReference type="PATRIC" id="fig|1227498.3.peg.2195"/>
<accession>L9XCF0</accession>
<evidence type="ECO:0000256" key="3">
    <source>
        <dbReference type="ARBA" id="ARBA00022692"/>
    </source>
</evidence>
<evidence type="ECO:0000256" key="6">
    <source>
        <dbReference type="SAM" id="Phobius"/>
    </source>
</evidence>
<name>L9XCF0_9EURY</name>
<dbReference type="RefSeq" id="WP_008423409.1">
    <property type="nucleotide sequence ID" value="NZ_AOIA01000103.1"/>
</dbReference>
<dbReference type="Proteomes" id="UP000011531">
    <property type="component" value="Unassembled WGS sequence"/>
</dbReference>
<keyword evidence="4 6" id="KW-1133">Transmembrane helix</keyword>
<dbReference type="InterPro" id="IPR003317">
    <property type="entry name" value="Cyt-d_oxidase_su2"/>
</dbReference>
<gene>
    <name evidence="7" type="ORF">C492_11290</name>
</gene>
<feature type="transmembrane region" description="Helical" evidence="6">
    <location>
        <begin position="199"/>
        <end position="220"/>
    </location>
</feature>
<evidence type="ECO:0000256" key="1">
    <source>
        <dbReference type="ARBA" id="ARBA00004651"/>
    </source>
</evidence>
<evidence type="ECO:0000256" key="2">
    <source>
        <dbReference type="ARBA" id="ARBA00022475"/>
    </source>
</evidence>
<keyword evidence="3 6" id="KW-0812">Transmembrane</keyword>
<protein>
    <submittedName>
        <fullName evidence="7">Cytochrome d ubiquinol oxidase subunit 2</fullName>
    </submittedName>
</protein>
<evidence type="ECO:0000256" key="5">
    <source>
        <dbReference type="ARBA" id="ARBA00023136"/>
    </source>
</evidence>
<feature type="transmembrane region" description="Helical" evidence="6">
    <location>
        <begin position="261"/>
        <end position="285"/>
    </location>
</feature>
<feature type="transmembrane region" description="Helical" evidence="6">
    <location>
        <begin position="164"/>
        <end position="187"/>
    </location>
</feature>
<dbReference type="EMBL" id="AOIA01000103">
    <property type="protein sequence ID" value="ELY59317.1"/>
    <property type="molecule type" value="Genomic_DNA"/>
</dbReference>
<feature type="transmembrane region" description="Helical" evidence="6">
    <location>
        <begin position="137"/>
        <end position="158"/>
    </location>
</feature>
<dbReference type="GO" id="GO:0070069">
    <property type="term" value="C:cytochrome complex"/>
    <property type="evidence" value="ECO:0007669"/>
    <property type="project" value="TreeGrafter"/>
</dbReference>
<evidence type="ECO:0000256" key="4">
    <source>
        <dbReference type="ARBA" id="ARBA00022989"/>
    </source>
</evidence>
<dbReference type="OrthoDB" id="205826at2157"/>
<sequence length="339" mass="36784">MTEVALAEVAFLPVDQYLHPLLPMIWFSVVLFCLTMYVALDGFDFGIGILYATRTDEDDRETLLSAFGPIWDANEVWIVAFGTTLLAAFPPVYSRLLSDHYLLSLAIVIALIFRGVAPELREHRDNDQWKRTCDRLFVAGSTLAPILLGALVGSWVFASGMLGVPSLLTSLVVVCLSVTSGAAFLAMKTQGRLRVEVRRYGIAATVAYLLAVAALLSVVFTDDSASVRDQLLAAPAPEIIGLTVVISVVGVLLARHDRARLWFGSTLTLSGLLGSLVAVLLFPTIYPAGGYTIEETIVSPLALNLVTVLGLPVLVFVLWYFKFLYGVFQGPIEEGGYGH</sequence>
<dbReference type="GO" id="GO:0009055">
    <property type="term" value="F:electron transfer activity"/>
    <property type="evidence" value="ECO:0007669"/>
    <property type="project" value="TreeGrafter"/>
</dbReference>
<keyword evidence="8" id="KW-1185">Reference proteome</keyword>
<feature type="transmembrane region" description="Helical" evidence="6">
    <location>
        <begin position="232"/>
        <end position="254"/>
    </location>
</feature>
<comment type="caution">
    <text evidence="7">The sequence shown here is derived from an EMBL/GenBank/DDBJ whole genome shotgun (WGS) entry which is preliminary data.</text>
</comment>
<evidence type="ECO:0000313" key="7">
    <source>
        <dbReference type="EMBL" id="ELY59317.1"/>
    </source>
</evidence>
<organism evidence="7 8">
    <name type="scientific">Natronococcus jeotgali DSM 18795</name>
    <dbReference type="NCBI Taxonomy" id="1227498"/>
    <lineage>
        <taxon>Archaea</taxon>
        <taxon>Methanobacteriati</taxon>
        <taxon>Methanobacteriota</taxon>
        <taxon>Stenosarchaea group</taxon>
        <taxon>Halobacteria</taxon>
        <taxon>Halobacteriales</taxon>
        <taxon>Natrialbaceae</taxon>
        <taxon>Natronococcus</taxon>
    </lineage>
</organism>
<dbReference type="GO" id="GO:0019646">
    <property type="term" value="P:aerobic electron transport chain"/>
    <property type="evidence" value="ECO:0007669"/>
    <property type="project" value="TreeGrafter"/>
</dbReference>
<reference evidence="7 8" key="1">
    <citation type="journal article" date="2014" name="PLoS Genet.">
        <title>Phylogenetically driven sequencing of extremely halophilic archaea reveals strategies for static and dynamic osmo-response.</title>
        <authorList>
            <person name="Becker E.A."/>
            <person name="Seitzer P.M."/>
            <person name="Tritt A."/>
            <person name="Larsen D."/>
            <person name="Krusor M."/>
            <person name="Yao A.I."/>
            <person name="Wu D."/>
            <person name="Madern D."/>
            <person name="Eisen J.A."/>
            <person name="Darling A.E."/>
            <person name="Facciotti M.T."/>
        </authorList>
    </citation>
    <scope>NUCLEOTIDE SEQUENCE [LARGE SCALE GENOMIC DNA]</scope>
    <source>
        <strain evidence="7 8">DSM 18795</strain>
    </source>
</reference>
<evidence type="ECO:0000313" key="8">
    <source>
        <dbReference type="Proteomes" id="UP000011531"/>
    </source>
</evidence>
<dbReference type="PANTHER" id="PTHR43141:SF4">
    <property type="entry name" value="CYTOCHROME BD2 SUBUNIT II"/>
    <property type="match status" value="1"/>
</dbReference>
<dbReference type="GO" id="GO:0005886">
    <property type="term" value="C:plasma membrane"/>
    <property type="evidence" value="ECO:0007669"/>
    <property type="project" value="UniProtKB-SubCell"/>
</dbReference>
<dbReference type="AlphaFoldDB" id="L9XCF0"/>